<dbReference type="GO" id="GO:0004553">
    <property type="term" value="F:hydrolase activity, hydrolyzing O-glycosyl compounds"/>
    <property type="evidence" value="ECO:0007669"/>
    <property type="project" value="InterPro"/>
</dbReference>
<dbReference type="InterPro" id="IPR017853">
    <property type="entry name" value="GH"/>
</dbReference>
<dbReference type="Pfam" id="PF17137">
    <property type="entry name" value="DUF5110"/>
    <property type="match status" value="1"/>
</dbReference>
<dbReference type="KEGG" id="pseg:D3H65_19715"/>
<dbReference type="Pfam" id="PF01055">
    <property type="entry name" value="Glyco_hydro_31_2nd"/>
    <property type="match status" value="1"/>
</dbReference>
<dbReference type="InterPro" id="IPR011013">
    <property type="entry name" value="Gal_mutarotase_sf_dom"/>
</dbReference>
<dbReference type="GO" id="GO:0030246">
    <property type="term" value="F:carbohydrate binding"/>
    <property type="evidence" value="ECO:0007669"/>
    <property type="project" value="InterPro"/>
</dbReference>
<reference evidence="8 9" key="1">
    <citation type="submission" date="2018-09" db="EMBL/GenBank/DDBJ databases">
        <title>Genome sequencing of strain 6GH32-13.</title>
        <authorList>
            <person name="Weon H.-Y."/>
            <person name="Heo J."/>
            <person name="Kwon S.-W."/>
        </authorList>
    </citation>
    <scope>NUCLEOTIDE SEQUENCE [LARGE SCALE GENOMIC DNA]</scope>
    <source>
        <strain evidence="8 9">5GH32-13</strain>
    </source>
</reference>
<feature type="domain" description="Glycosyl hydrolase family 31 C-terminal" evidence="7">
    <location>
        <begin position="598"/>
        <end position="684"/>
    </location>
</feature>
<evidence type="ECO:0000256" key="3">
    <source>
        <dbReference type="SAM" id="SignalP"/>
    </source>
</evidence>
<dbReference type="SUPFAM" id="SSF51011">
    <property type="entry name" value="Glycosyl hydrolase domain"/>
    <property type="match status" value="1"/>
</dbReference>
<dbReference type="SUPFAM" id="SSF74650">
    <property type="entry name" value="Galactose mutarotase-like"/>
    <property type="match status" value="1"/>
</dbReference>
<dbReference type="Gene3D" id="2.60.40.1180">
    <property type="entry name" value="Golgi alpha-mannosidase II"/>
    <property type="match status" value="2"/>
</dbReference>
<keyword evidence="9" id="KW-1185">Reference proteome</keyword>
<name>A0A3B7MNJ3_9BACT</name>
<dbReference type="InterPro" id="IPR051816">
    <property type="entry name" value="Glycosyl_Hydrolase_31"/>
</dbReference>
<dbReference type="Gene3D" id="2.60.40.1760">
    <property type="entry name" value="glycosyl hydrolase (family 31)"/>
    <property type="match status" value="1"/>
</dbReference>
<evidence type="ECO:0000313" key="9">
    <source>
        <dbReference type="Proteomes" id="UP000263900"/>
    </source>
</evidence>
<dbReference type="Gene3D" id="3.20.20.80">
    <property type="entry name" value="Glycosidases"/>
    <property type="match status" value="1"/>
</dbReference>
<dbReference type="InterPro" id="IPR025887">
    <property type="entry name" value="Glyco_hydro_31_N_dom"/>
</dbReference>
<feature type="domain" description="Glycoside hydrolase family 31 N-terminal" evidence="5">
    <location>
        <begin position="101"/>
        <end position="208"/>
    </location>
</feature>
<dbReference type="AlphaFoldDB" id="A0A3B7MNJ3"/>
<dbReference type="InterPro" id="IPR033403">
    <property type="entry name" value="DUF5110"/>
</dbReference>
<keyword evidence="2 8" id="KW-0378">Hydrolase</keyword>
<evidence type="ECO:0000256" key="2">
    <source>
        <dbReference type="RuleBase" id="RU361185"/>
    </source>
</evidence>
<feature type="chain" id="PRO_5017758052" evidence="3">
    <location>
        <begin position="23"/>
        <end position="822"/>
    </location>
</feature>
<dbReference type="PANTHER" id="PTHR43863:SF2">
    <property type="entry name" value="MALTASE-GLUCOAMYLASE"/>
    <property type="match status" value="1"/>
</dbReference>
<accession>A0A3B7MNJ3</accession>
<organism evidence="8 9">
    <name type="scientific">Paraflavitalea soli</name>
    <dbReference type="NCBI Taxonomy" id="2315862"/>
    <lineage>
        <taxon>Bacteria</taxon>
        <taxon>Pseudomonadati</taxon>
        <taxon>Bacteroidota</taxon>
        <taxon>Chitinophagia</taxon>
        <taxon>Chitinophagales</taxon>
        <taxon>Chitinophagaceae</taxon>
        <taxon>Paraflavitalea</taxon>
    </lineage>
</organism>
<feature type="domain" description="Glycoside hydrolase family 31 TIM barrel" evidence="4">
    <location>
        <begin position="251"/>
        <end position="590"/>
    </location>
</feature>
<dbReference type="InterPro" id="IPR000322">
    <property type="entry name" value="Glyco_hydro_31_TIM"/>
</dbReference>
<feature type="domain" description="DUF5110" evidence="6">
    <location>
        <begin position="703"/>
        <end position="770"/>
    </location>
</feature>
<dbReference type="Pfam" id="PF21365">
    <property type="entry name" value="Glyco_hydro_31_3rd"/>
    <property type="match status" value="1"/>
</dbReference>
<evidence type="ECO:0000259" key="5">
    <source>
        <dbReference type="Pfam" id="PF13802"/>
    </source>
</evidence>
<keyword evidence="3" id="KW-0732">Signal</keyword>
<dbReference type="PANTHER" id="PTHR43863">
    <property type="entry name" value="HYDROLASE, PUTATIVE (AFU_ORTHOLOGUE AFUA_1G03140)-RELATED"/>
    <property type="match status" value="1"/>
</dbReference>
<comment type="similarity">
    <text evidence="1 2">Belongs to the glycosyl hydrolase 31 family.</text>
</comment>
<dbReference type="OrthoDB" id="176168at2"/>
<evidence type="ECO:0000259" key="7">
    <source>
        <dbReference type="Pfam" id="PF21365"/>
    </source>
</evidence>
<dbReference type="InterPro" id="IPR013780">
    <property type="entry name" value="Glyco_hydro_b"/>
</dbReference>
<keyword evidence="2" id="KW-0326">Glycosidase</keyword>
<gene>
    <name evidence="8" type="ORF">D3H65_19715</name>
</gene>
<feature type="signal peptide" evidence="3">
    <location>
        <begin position="1"/>
        <end position="22"/>
    </location>
</feature>
<dbReference type="InterPro" id="IPR048395">
    <property type="entry name" value="Glyco_hydro_31_C"/>
</dbReference>
<evidence type="ECO:0000259" key="4">
    <source>
        <dbReference type="Pfam" id="PF01055"/>
    </source>
</evidence>
<dbReference type="Pfam" id="PF13802">
    <property type="entry name" value="Gal_mutarotas_2"/>
    <property type="match status" value="1"/>
</dbReference>
<dbReference type="GO" id="GO:0005975">
    <property type="term" value="P:carbohydrate metabolic process"/>
    <property type="evidence" value="ECO:0007669"/>
    <property type="project" value="InterPro"/>
</dbReference>
<evidence type="ECO:0000259" key="6">
    <source>
        <dbReference type="Pfam" id="PF17137"/>
    </source>
</evidence>
<dbReference type="Proteomes" id="UP000263900">
    <property type="component" value="Chromosome"/>
</dbReference>
<evidence type="ECO:0000313" key="8">
    <source>
        <dbReference type="EMBL" id="AXY76074.1"/>
    </source>
</evidence>
<dbReference type="SUPFAM" id="SSF51445">
    <property type="entry name" value="(Trans)glycosidases"/>
    <property type="match status" value="1"/>
</dbReference>
<dbReference type="EMBL" id="CP032157">
    <property type="protein sequence ID" value="AXY76074.1"/>
    <property type="molecule type" value="Genomic_DNA"/>
</dbReference>
<dbReference type="CDD" id="cd14752">
    <property type="entry name" value="GH31_N"/>
    <property type="match status" value="1"/>
</dbReference>
<evidence type="ECO:0000256" key="1">
    <source>
        <dbReference type="ARBA" id="ARBA00007806"/>
    </source>
</evidence>
<proteinExistence type="inferred from homology"/>
<sequence length="822" mass="92482">MQIMLKTTVALFLFFLFTSIQAQKVIVNTVGKDPFNGKADEIVYKAKEGEWTFQSYSFPAIKATYRPAGYTRGEQVSDAVIAKAQPLTTKITAAISQTVELENNTSIVIQKDKLYFKSGKEVKVKSASFFTQGDNNGFRFQLTDQEKFFGGGERALPMDRRGYRFNLYNVAAYGYGLGADNLNFSVPMLISSNGYALFFDNPSKGYFDIGLTDKNVLEAGFASGELTFYVVFGKNIDEMLNNYTAITGRQPLPPRWALGNFVSRFGYRSEEQVQQVVKKMRNDKFPMDGLIFDLFWFGDDIKGTLGNLDWANTTKWPNPKLMIENFKVKDNLKTVLITEPFILNSSKTFTEATPFLATDAAGKPYNFSELYFGNGGLLDVFRKPAQDWIWKYYKKQVSANGVAGWWSDLGEPEKHPAGVMHNLKDYGVSRLMGADEVHNIYGHYWSKMLFEKYRDDFAGTRLFHLNRAGFAGSQRYSVFPWTGDVARSWSGLKSQFPVLLGMSASGLPYVHADAGGFAAADQADAELYTRWLQFAAFTPVFRPHGTALEDYDKAVKSIPSEPALWEEPTRSIVRNYINLRYQLLPYNYTLTYEQAVLGKPLMRPLYYYSFADADAFKAEDEYYWGDNLLVAPVTSQGATARSIYLPEGKWYNFYDNNLVNGKQWLNQPVDIKQIPLYVKAGAFIPLWQADSIKSVETYNSKDISLLYYPGEGASSYVFYDDDGTSTRTLEKADYELITFTAATQGTSISIDIKTNNEALYKRKQVRKFTILVPASASFTTISVNGKPAAAAKTIKPISLANGKFASAVVEFNGKPTQVLLVR</sequence>
<protein>
    <submittedName>
        <fullName evidence="8">Glycoside hydrolase family 31 protein</fullName>
    </submittedName>
</protein>